<dbReference type="EMBL" id="JAJNDB010000002">
    <property type="protein sequence ID" value="MCD2194710.1"/>
    <property type="molecule type" value="Genomic_DNA"/>
</dbReference>
<comment type="caution">
    <text evidence="3">The sequence shown here is derived from an EMBL/GenBank/DDBJ whole genome shotgun (WGS) entry which is preliminary data.</text>
</comment>
<evidence type="ECO:0000259" key="2">
    <source>
        <dbReference type="Pfam" id="PF20434"/>
    </source>
</evidence>
<dbReference type="GO" id="GO:0016787">
    <property type="term" value="F:hydrolase activity"/>
    <property type="evidence" value="ECO:0007669"/>
    <property type="project" value="UniProtKB-KW"/>
</dbReference>
<dbReference type="Proteomes" id="UP001199469">
    <property type="component" value="Unassembled WGS sequence"/>
</dbReference>
<gene>
    <name evidence="3" type="ORF">LQ327_15155</name>
</gene>
<evidence type="ECO:0000256" key="1">
    <source>
        <dbReference type="ARBA" id="ARBA00022801"/>
    </source>
</evidence>
<organism evidence="3 4">
    <name type="scientific">Actinomycetospora endophytica</name>
    <dbReference type="NCBI Taxonomy" id="2291215"/>
    <lineage>
        <taxon>Bacteria</taxon>
        <taxon>Bacillati</taxon>
        <taxon>Actinomycetota</taxon>
        <taxon>Actinomycetes</taxon>
        <taxon>Pseudonocardiales</taxon>
        <taxon>Pseudonocardiaceae</taxon>
        <taxon>Actinomycetospora</taxon>
    </lineage>
</organism>
<proteinExistence type="predicted"/>
<dbReference type="PANTHER" id="PTHR48081:SF13">
    <property type="entry name" value="ALPHA_BETA HYDROLASE"/>
    <property type="match status" value="1"/>
</dbReference>
<dbReference type="PANTHER" id="PTHR48081">
    <property type="entry name" value="AB HYDROLASE SUPERFAMILY PROTEIN C4A8.06C"/>
    <property type="match status" value="1"/>
</dbReference>
<keyword evidence="1 3" id="KW-0378">Hydrolase</keyword>
<keyword evidence="4" id="KW-1185">Reference proteome</keyword>
<name>A0ABS8P8X0_9PSEU</name>
<sequence length="273" mass="28605">MARDGGLLTWRAAEYAVVPGFRPLLLDVVRPDSTAEVPLVVFVHGGGWRTGSRSGMGPMFAGWEPSPFAELAAAGFAVASVDYRLSGEASFPAPLDDVRAALSWLAEHREQFGLTGRRALWGESAGGHLAALAALTGQDVTAVVDWYGPSDLTTVAADAVATGRSITDPGAADSRESLLLGGPATEHPDAARAASPVAHVHPGAPAFLLRHGTADRFVPTRQSQRLADALAGVGAEVRLTLVEGADHLWLGDPQAARTAFDDAVAFLRRHLTH</sequence>
<dbReference type="SUPFAM" id="SSF53474">
    <property type="entry name" value="alpha/beta-Hydrolases"/>
    <property type="match status" value="1"/>
</dbReference>
<dbReference type="InterPro" id="IPR050300">
    <property type="entry name" value="GDXG_lipolytic_enzyme"/>
</dbReference>
<dbReference type="InterPro" id="IPR029058">
    <property type="entry name" value="AB_hydrolase_fold"/>
</dbReference>
<dbReference type="RefSeq" id="WP_230734925.1">
    <property type="nucleotide sequence ID" value="NZ_JAJNDB010000002.1"/>
</dbReference>
<evidence type="ECO:0000313" key="3">
    <source>
        <dbReference type="EMBL" id="MCD2194710.1"/>
    </source>
</evidence>
<accession>A0ABS8P8X0</accession>
<evidence type="ECO:0000313" key="4">
    <source>
        <dbReference type="Proteomes" id="UP001199469"/>
    </source>
</evidence>
<dbReference type="Pfam" id="PF20434">
    <property type="entry name" value="BD-FAE"/>
    <property type="match status" value="1"/>
</dbReference>
<reference evidence="3 4" key="1">
    <citation type="submission" date="2021-11" db="EMBL/GenBank/DDBJ databases">
        <title>Draft genome sequence of Actinomycetospora sp. SF1 isolated from the rhizosphere soil.</title>
        <authorList>
            <person name="Duangmal K."/>
            <person name="Chantavorakit T."/>
        </authorList>
    </citation>
    <scope>NUCLEOTIDE SEQUENCE [LARGE SCALE GENOMIC DNA]</scope>
    <source>
        <strain evidence="3 4">TBRC 5722</strain>
    </source>
</reference>
<dbReference type="Gene3D" id="3.40.50.1820">
    <property type="entry name" value="alpha/beta hydrolase"/>
    <property type="match status" value="1"/>
</dbReference>
<dbReference type="InterPro" id="IPR049492">
    <property type="entry name" value="BD-FAE-like_dom"/>
</dbReference>
<feature type="domain" description="BD-FAE-like" evidence="2">
    <location>
        <begin position="26"/>
        <end position="230"/>
    </location>
</feature>
<protein>
    <submittedName>
        <fullName evidence="3">Alpha/beta hydrolase</fullName>
    </submittedName>
</protein>